<evidence type="ECO:0000256" key="1">
    <source>
        <dbReference type="ARBA" id="ARBA00022741"/>
    </source>
</evidence>
<dbReference type="GO" id="GO:0004386">
    <property type="term" value="F:helicase activity"/>
    <property type="evidence" value="ECO:0007669"/>
    <property type="project" value="UniProtKB-KW"/>
</dbReference>
<dbReference type="GO" id="GO:0005524">
    <property type="term" value="F:ATP binding"/>
    <property type="evidence" value="ECO:0007669"/>
    <property type="project" value="UniProtKB-KW"/>
</dbReference>
<keyword evidence="3 6" id="KW-0347">Helicase</keyword>
<keyword evidence="4" id="KW-0067">ATP-binding</keyword>
<dbReference type="Gene3D" id="3.40.50.300">
    <property type="entry name" value="P-loop containing nucleotide triphosphate hydrolases"/>
    <property type="match status" value="2"/>
</dbReference>
<sequence>MQARLIIKDEVNLKIEGLDLADRTALVKKFKYEVPGARYQPAVRLGRWDGKVAFFQLGGSTYINLLPDILPFLEQRGYDIDIEDSRDYPTSFSFDQVDEDTFADIMWPKGHPAEGNPIVLRDYQIQILNNFLANPQCIQEVATGAGKTIMTAALSKSIEAYGRSIVIVPNKSLVTQTEADYVNMGLDVGVYFGDRKEWGKTHTICTWQSLNVLLKNTQAGIGDVTIGDFIEDVVCVIVDEVHMAKADALKTLLTGVFARVPIRWGLTGTIPKEDYEFVSLRCSLGDVIGKLTASELQEAGHLANCHVNIVQLQDFVEYKDYQSELKYLVTNTERLAFLAKMIDSIKEGGNTLILVDRIETGKILQAELSTLFSLLSEKPDVAFVSGATKAGDRKDEYDDIATSTNKIIIATYGVAAVGINIPRIFNLVLVEPGKSFVRVIQSIGRGIRKAEDKDFVQIWDITSTCKFAKRHLTKRKQFYKEANYPFTIEKTTWQN</sequence>
<dbReference type="SUPFAM" id="SSF52540">
    <property type="entry name" value="P-loop containing nucleoside triphosphate hydrolases"/>
    <property type="match status" value="2"/>
</dbReference>
<evidence type="ECO:0000256" key="4">
    <source>
        <dbReference type="ARBA" id="ARBA00022840"/>
    </source>
</evidence>
<dbReference type="PROSITE" id="PS51192">
    <property type="entry name" value="HELICASE_ATP_BIND_1"/>
    <property type="match status" value="1"/>
</dbReference>
<feature type="domain" description="Helicase ATP-binding" evidence="5">
    <location>
        <begin position="128"/>
        <end position="288"/>
    </location>
</feature>
<dbReference type="Gene3D" id="3.30.780.20">
    <property type="match status" value="1"/>
</dbReference>
<keyword evidence="1" id="KW-0547">Nucleotide-binding</keyword>
<accession>A0A6J5L3T7</accession>
<dbReference type="InterPro" id="IPR001650">
    <property type="entry name" value="Helicase_C-like"/>
</dbReference>
<proteinExistence type="predicted"/>
<gene>
    <name evidence="6" type="ORF">UFOVP112_232</name>
</gene>
<dbReference type="Pfam" id="PF04851">
    <property type="entry name" value="ResIII"/>
    <property type="match status" value="1"/>
</dbReference>
<dbReference type="InterPro" id="IPR049430">
    <property type="entry name" value="UvsW_N_sf"/>
</dbReference>
<evidence type="ECO:0000256" key="2">
    <source>
        <dbReference type="ARBA" id="ARBA00022801"/>
    </source>
</evidence>
<dbReference type="PANTHER" id="PTHR11274:SF0">
    <property type="entry name" value="GENERAL TRANSCRIPTION AND DNA REPAIR FACTOR IIH HELICASE SUBUNIT XPB"/>
    <property type="match status" value="1"/>
</dbReference>
<dbReference type="SMART" id="SM00487">
    <property type="entry name" value="DEXDc"/>
    <property type="match status" value="1"/>
</dbReference>
<evidence type="ECO:0000259" key="5">
    <source>
        <dbReference type="PROSITE" id="PS51192"/>
    </source>
</evidence>
<organism evidence="6">
    <name type="scientific">uncultured Caudovirales phage</name>
    <dbReference type="NCBI Taxonomy" id="2100421"/>
    <lineage>
        <taxon>Viruses</taxon>
        <taxon>Duplodnaviria</taxon>
        <taxon>Heunggongvirae</taxon>
        <taxon>Uroviricota</taxon>
        <taxon>Caudoviricetes</taxon>
        <taxon>Peduoviridae</taxon>
        <taxon>Maltschvirus</taxon>
        <taxon>Maltschvirus maltsch</taxon>
    </lineage>
</organism>
<dbReference type="InterPro" id="IPR050615">
    <property type="entry name" value="ATP-dep_DNA_Helicase"/>
</dbReference>
<dbReference type="Pfam" id="PF00271">
    <property type="entry name" value="Helicase_C"/>
    <property type="match status" value="1"/>
</dbReference>
<protein>
    <submittedName>
        <fullName evidence="6">SSL2 DNA or RNA helicases of superfamily II</fullName>
    </submittedName>
</protein>
<dbReference type="GO" id="GO:0016787">
    <property type="term" value="F:hydrolase activity"/>
    <property type="evidence" value="ECO:0007669"/>
    <property type="project" value="UniProtKB-KW"/>
</dbReference>
<dbReference type="EMBL" id="LR796233">
    <property type="protein sequence ID" value="CAB4129134.1"/>
    <property type="molecule type" value="Genomic_DNA"/>
</dbReference>
<reference evidence="6" key="1">
    <citation type="submission" date="2020-04" db="EMBL/GenBank/DDBJ databases">
        <authorList>
            <person name="Chiriac C."/>
            <person name="Salcher M."/>
            <person name="Ghai R."/>
            <person name="Kavagutti S V."/>
        </authorList>
    </citation>
    <scope>NUCLEOTIDE SEQUENCE</scope>
</reference>
<dbReference type="GO" id="GO:0003677">
    <property type="term" value="F:DNA binding"/>
    <property type="evidence" value="ECO:0007669"/>
    <property type="project" value="InterPro"/>
</dbReference>
<dbReference type="CDD" id="cd18785">
    <property type="entry name" value="SF2_C"/>
    <property type="match status" value="1"/>
</dbReference>
<evidence type="ECO:0000256" key="3">
    <source>
        <dbReference type="ARBA" id="ARBA00022806"/>
    </source>
</evidence>
<dbReference type="InterPro" id="IPR014001">
    <property type="entry name" value="Helicase_ATP-bd"/>
</dbReference>
<name>A0A6J5L3T7_9CAUD</name>
<keyword evidence="2" id="KW-0378">Hydrolase</keyword>
<dbReference type="InterPro" id="IPR027417">
    <property type="entry name" value="P-loop_NTPase"/>
</dbReference>
<dbReference type="SMART" id="SM00490">
    <property type="entry name" value="HELICc"/>
    <property type="match status" value="1"/>
</dbReference>
<dbReference type="InterPro" id="IPR006935">
    <property type="entry name" value="Helicase/UvrB_N"/>
</dbReference>
<dbReference type="PANTHER" id="PTHR11274">
    <property type="entry name" value="RAD25/XP-B DNA REPAIR HELICASE"/>
    <property type="match status" value="1"/>
</dbReference>
<evidence type="ECO:0000313" key="6">
    <source>
        <dbReference type="EMBL" id="CAB4129134.1"/>
    </source>
</evidence>